<dbReference type="InterPro" id="IPR001117">
    <property type="entry name" value="Cu-oxidase_2nd"/>
</dbReference>
<evidence type="ECO:0000256" key="1">
    <source>
        <dbReference type="ARBA" id="ARBA00010609"/>
    </source>
</evidence>
<dbReference type="InterPro" id="IPR045087">
    <property type="entry name" value="Cu-oxidase_fam"/>
</dbReference>
<dbReference type="RefSeq" id="XP_022583028.1">
    <property type="nucleotide sequence ID" value="XM_022725658.1"/>
</dbReference>
<dbReference type="SUPFAM" id="SSF49503">
    <property type="entry name" value="Cupredoxins"/>
    <property type="match status" value="3"/>
</dbReference>
<dbReference type="InterPro" id="IPR011707">
    <property type="entry name" value="Cu-oxidase-like_N"/>
</dbReference>
<organism evidence="10 11">
    <name type="scientific">Penicilliopsis zonata CBS 506.65</name>
    <dbReference type="NCBI Taxonomy" id="1073090"/>
    <lineage>
        <taxon>Eukaryota</taxon>
        <taxon>Fungi</taxon>
        <taxon>Dikarya</taxon>
        <taxon>Ascomycota</taxon>
        <taxon>Pezizomycotina</taxon>
        <taxon>Eurotiomycetes</taxon>
        <taxon>Eurotiomycetidae</taxon>
        <taxon>Eurotiales</taxon>
        <taxon>Aspergillaceae</taxon>
        <taxon>Penicilliopsis</taxon>
    </lineage>
</organism>
<evidence type="ECO:0000313" key="10">
    <source>
        <dbReference type="EMBL" id="OJJ48518.1"/>
    </source>
</evidence>
<dbReference type="InterPro" id="IPR008972">
    <property type="entry name" value="Cupredoxin"/>
</dbReference>
<sequence length="585" mass="65130">MALAIALAPKAWAELVNFELDLTWEDGAPNGETRKMVFMNGQFPGPELRINQGDEVEFVVHNNMPFNASIHFHGVEMLNTPWSDGVPGLSQKPILPGDSFTYKWTATQYGVYWYHSHDRGTMFDGLYGAIQINPAPGTPAPWDLISQDKTDIKNLEKAELNTNLVVLSDWDHLTSEEYQNLQVESGLDLFCVDSVLINGKGAIYCPGSEEIASLETSYLKASIANQPLSDKGCYPNIYKTQGNFSHDESVIPDGLNSGCVASAGFQEVLEVDPADGWASFKFIGATTLKSLVVSIDEHPMWVYEVDGHYIEPRKVDEFSIFNGERFSVMIKLDKTPRDYTIRVPDTNGDQIIAGFAKMKYKGGQDLGDSKPYVTYGGTNTSADVVALNLTRLPPYPRIEIPRTADQLVNLTFGRMGSSYQWTLEGHALYNISANLDSPILFDVESRKNLPEQVTIETKNGTWVDLLLQAGSMPNTPDIQAPHVIHKHSNKAFIIGFGDGYFNWSSVEEAIEQSPQNFELEHPQYRDTFVTNSPNGPTWLLVRYQVVNPGPFLLHCHIETHLLNGMGVALLDGTDVWPEVPQEYAI</sequence>
<dbReference type="Pfam" id="PF07731">
    <property type="entry name" value="Cu-oxidase_2"/>
    <property type="match status" value="1"/>
</dbReference>
<evidence type="ECO:0000256" key="4">
    <source>
        <dbReference type="ARBA" id="ARBA00023002"/>
    </source>
</evidence>
<keyword evidence="3" id="KW-0732">Signal</keyword>
<name>A0A1L9SMU9_9EURO</name>
<evidence type="ECO:0000259" key="7">
    <source>
        <dbReference type="Pfam" id="PF00394"/>
    </source>
</evidence>
<dbReference type="PANTHER" id="PTHR11709:SF488">
    <property type="entry name" value="LACCASE-RELATED"/>
    <property type="match status" value="1"/>
</dbReference>
<accession>A0A1L9SMU9</accession>
<feature type="domain" description="Plastocyanin-like" evidence="8">
    <location>
        <begin position="445"/>
        <end position="571"/>
    </location>
</feature>
<dbReference type="Gene3D" id="2.60.40.420">
    <property type="entry name" value="Cupredoxins - blue copper proteins"/>
    <property type="match status" value="3"/>
</dbReference>
<dbReference type="OrthoDB" id="2121828at2759"/>
<dbReference type="Pfam" id="PF00394">
    <property type="entry name" value="Cu-oxidase"/>
    <property type="match status" value="1"/>
</dbReference>
<reference evidence="11" key="1">
    <citation type="journal article" date="2017" name="Genome Biol.">
        <title>Comparative genomics reveals high biological diversity and specific adaptations in the industrially and medically important fungal genus Aspergillus.</title>
        <authorList>
            <person name="de Vries R.P."/>
            <person name="Riley R."/>
            <person name="Wiebenga A."/>
            <person name="Aguilar-Osorio G."/>
            <person name="Amillis S."/>
            <person name="Uchima C.A."/>
            <person name="Anderluh G."/>
            <person name="Asadollahi M."/>
            <person name="Askin M."/>
            <person name="Barry K."/>
            <person name="Battaglia E."/>
            <person name="Bayram O."/>
            <person name="Benocci T."/>
            <person name="Braus-Stromeyer S.A."/>
            <person name="Caldana C."/>
            <person name="Canovas D."/>
            <person name="Cerqueira G.C."/>
            <person name="Chen F."/>
            <person name="Chen W."/>
            <person name="Choi C."/>
            <person name="Clum A."/>
            <person name="Dos Santos R.A."/>
            <person name="Damasio A.R."/>
            <person name="Diallinas G."/>
            <person name="Emri T."/>
            <person name="Fekete E."/>
            <person name="Flipphi M."/>
            <person name="Freyberg S."/>
            <person name="Gallo A."/>
            <person name="Gournas C."/>
            <person name="Habgood R."/>
            <person name="Hainaut M."/>
            <person name="Harispe M.L."/>
            <person name="Henrissat B."/>
            <person name="Hilden K.S."/>
            <person name="Hope R."/>
            <person name="Hossain A."/>
            <person name="Karabika E."/>
            <person name="Karaffa L."/>
            <person name="Karanyi Z."/>
            <person name="Krasevec N."/>
            <person name="Kuo A."/>
            <person name="Kusch H."/>
            <person name="LaButti K."/>
            <person name="Lagendijk E.L."/>
            <person name="Lapidus A."/>
            <person name="Levasseur A."/>
            <person name="Lindquist E."/>
            <person name="Lipzen A."/>
            <person name="Logrieco A.F."/>
            <person name="MacCabe A."/>
            <person name="Maekelae M.R."/>
            <person name="Malavazi I."/>
            <person name="Melin P."/>
            <person name="Meyer V."/>
            <person name="Mielnichuk N."/>
            <person name="Miskei M."/>
            <person name="Molnar A.P."/>
            <person name="Mule G."/>
            <person name="Ngan C.Y."/>
            <person name="Orejas M."/>
            <person name="Orosz E."/>
            <person name="Ouedraogo J.P."/>
            <person name="Overkamp K.M."/>
            <person name="Park H.-S."/>
            <person name="Perrone G."/>
            <person name="Piumi F."/>
            <person name="Punt P.J."/>
            <person name="Ram A.F."/>
            <person name="Ramon A."/>
            <person name="Rauscher S."/>
            <person name="Record E."/>
            <person name="Riano-Pachon D.M."/>
            <person name="Robert V."/>
            <person name="Roehrig J."/>
            <person name="Ruller R."/>
            <person name="Salamov A."/>
            <person name="Salih N.S."/>
            <person name="Samson R.A."/>
            <person name="Sandor E."/>
            <person name="Sanguinetti M."/>
            <person name="Schuetze T."/>
            <person name="Sepcic K."/>
            <person name="Shelest E."/>
            <person name="Sherlock G."/>
            <person name="Sophianopoulou V."/>
            <person name="Squina F.M."/>
            <person name="Sun H."/>
            <person name="Susca A."/>
            <person name="Todd R.B."/>
            <person name="Tsang A."/>
            <person name="Unkles S.E."/>
            <person name="van de Wiele N."/>
            <person name="van Rossen-Uffink D."/>
            <person name="Oliveira J.V."/>
            <person name="Vesth T.C."/>
            <person name="Visser J."/>
            <person name="Yu J.-H."/>
            <person name="Zhou M."/>
            <person name="Andersen M.R."/>
            <person name="Archer D.B."/>
            <person name="Baker S.E."/>
            <person name="Benoit I."/>
            <person name="Brakhage A.A."/>
            <person name="Braus G.H."/>
            <person name="Fischer R."/>
            <person name="Frisvad J.C."/>
            <person name="Goldman G.H."/>
            <person name="Houbraken J."/>
            <person name="Oakley B."/>
            <person name="Pocsi I."/>
            <person name="Scazzocchio C."/>
            <person name="Seiboth B."/>
            <person name="vanKuyk P.A."/>
            <person name="Wortman J."/>
            <person name="Dyer P.S."/>
            <person name="Grigoriev I.V."/>
        </authorList>
    </citation>
    <scope>NUCLEOTIDE SEQUENCE [LARGE SCALE GENOMIC DNA]</scope>
    <source>
        <strain evidence="11">CBS 506.65</strain>
    </source>
</reference>
<evidence type="ECO:0000259" key="8">
    <source>
        <dbReference type="Pfam" id="PF07731"/>
    </source>
</evidence>
<dbReference type="CDD" id="cd13898">
    <property type="entry name" value="CuRO_3_Abr2_like"/>
    <property type="match status" value="1"/>
</dbReference>
<dbReference type="CDD" id="cd13850">
    <property type="entry name" value="CuRO_1_Abr2_like"/>
    <property type="match status" value="1"/>
</dbReference>
<dbReference type="PANTHER" id="PTHR11709">
    <property type="entry name" value="MULTI-COPPER OXIDASE"/>
    <property type="match status" value="1"/>
</dbReference>
<evidence type="ECO:0000313" key="11">
    <source>
        <dbReference type="Proteomes" id="UP000184188"/>
    </source>
</evidence>
<dbReference type="AlphaFoldDB" id="A0A1L9SMU9"/>
<evidence type="ECO:0000256" key="5">
    <source>
        <dbReference type="ARBA" id="ARBA00023008"/>
    </source>
</evidence>
<keyword evidence="4" id="KW-0560">Oxidoreductase</keyword>
<dbReference type="CDD" id="cd13876">
    <property type="entry name" value="CuRO_2_Abr2_like"/>
    <property type="match status" value="1"/>
</dbReference>
<dbReference type="VEuPathDB" id="FungiDB:ASPZODRAFT_150730"/>
<gene>
    <name evidence="10" type="ORF">ASPZODRAFT_150730</name>
</gene>
<keyword evidence="2" id="KW-0479">Metal-binding</keyword>
<dbReference type="InterPro" id="IPR033138">
    <property type="entry name" value="Cu_oxidase_CS"/>
</dbReference>
<keyword evidence="5" id="KW-0186">Copper</keyword>
<dbReference type="Pfam" id="PF07732">
    <property type="entry name" value="Cu-oxidase_3"/>
    <property type="match status" value="1"/>
</dbReference>
<dbReference type="GO" id="GO:0042440">
    <property type="term" value="P:pigment metabolic process"/>
    <property type="evidence" value="ECO:0007669"/>
    <property type="project" value="UniProtKB-ARBA"/>
</dbReference>
<keyword evidence="6" id="KW-0325">Glycoprotein</keyword>
<evidence type="ECO:0000259" key="9">
    <source>
        <dbReference type="Pfam" id="PF07732"/>
    </source>
</evidence>
<evidence type="ECO:0000256" key="3">
    <source>
        <dbReference type="ARBA" id="ARBA00022729"/>
    </source>
</evidence>
<dbReference type="InterPro" id="IPR011706">
    <property type="entry name" value="Cu-oxidase_C"/>
</dbReference>
<comment type="similarity">
    <text evidence="1">Belongs to the multicopper oxidase family.</text>
</comment>
<dbReference type="InterPro" id="IPR002355">
    <property type="entry name" value="Cu_oxidase_Cu_BS"/>
</dbReference>
<dbReference type="PROSITE" id="PS00079">
    <property type="entry name" value="MULTICOPPER_OXIDASE1"/>
    <property type="match status" value="1"/>
</dbReference>
<dbReference type="GO" id="GO:0052716">
    <property type="term" value="F:hydroquinone:oxygen oxidoreductase activity"/>
    <property type="evidence" value="ECO:0007669"/>
    <property type="project" value="UniProtKB-ARBA"/>
</dbReference>
<dbReference type="EMBL" id="KV878339">
    <property type="protein sequence ID" value="OJJ48518.1"/>
    <property type="molecule type" value="Genomic_DNA"/>
</dbReference>
<keyword evidence="11" id="KW-1185">Reference proteome</keyword>
<feature type="domain" description="Plastocyanin-like" evidence="7">
    <location>
        <begin position="163"/>
        <end position="348"/>
    </location>
</feature>
<dbReference type="STRING" id="1073090.A0A1L9SMU9"/>
<feature type="domain" description="Plastocyanin-like" evidence="9">
    <location>
        <begin position="23"/>
        <end position="135"/>
    </location>
</feature>
<dbReference type="Proteomes" id="UP000184188">
    <property type="component" value="Unassembled WGS sequence"/>
</dbReference>
<dbReference type="GeneID" id="34612123"/>
<dbReference type="GO" id="GO:0005507">
    <property type="term" value="F:copper ion binding"/>
    <property type="evidence" value="ECO:0007669"/>
    <property type="project" value="InterPro"/>
</dbReference>
<dbReference type="FunFam" id="2.60.40.420:FF:000036">
    <property type="entry name" value="L-ascorbate oxidase"/>
    <property type="match status" value="1"/>
</dbReference>
<proteinExistence type="inferred from homology"/>
<evidence type="ECO:0000256" key="2">
    <source>
        <dbReference type="ARBA" id="ARBA00022723"/>
    </source>
</evidence>
<protein>
    <submittedName>
        <fullName evidence="10">Uncharacterized protein</fullName>
    </submittedName>
</protein>
<evidence type="ECO:0000256" key="6">
    <source>
        <dbReference type="ARBA" id="ARBA00023180"/>
    </source>
</evidence>
<dbReference type="PROSITE" id="PS00080">
    <property type="entry name" value="MULTICOPPER_OXIDASE2"/>
    <property type="match status" value="1"/>
</dbReference>